<feature type="region of interest" description="Disordered" evidence="1">
    <location>
        <begin position="210"/>
        <end position="251"/>
    </location>
</feature>
<evidence type="ECO:0000259" key="2">
    <source>
        <dbReference type="PROSITE" id="PS50010"/>
    </source>
</evidence>
<dbReference type="SUPFAM" id="SSF48065">
    <property type="entry name" value="DBL homology domain (DH-domain)"/>
    <property type="match status" value="1"/>
</dbReference>
<dbReference type="InterPro" id="IPR000219">
    <property type="entry name" value="DH_dom"/>
</dbReference>
<feature type="compositionally biased region" description="Basic and acidic residues" evidence="1">
    <location>
        <begin position="234"/>
        <end position="244"/>
    </location>
</feature>
<name>A0ABQ9P453_9PEZI</name>
<dbReference type="Gene3D" id="1.20.900.10">
    <property type="entry name" value="Dbl homology (DH) domain"/>
    <property type="match status" value="1"/>
</dbReference>
<dbReference type="PROSITE" id="PS50010">
    <property type="entry name" value="DH_2"/>
    <property type="match status" value="1"/>
</dbReference>
<feature type="region of interest" description="Disordered" evidence="1">
    <location>
        <begin position="279"/>
        <end position="306"/>
    </location>
</feature>
<gene>
    <name evidence="3" type="ORF">H2201_001398</name>
</gene>
<proteinExistence type="predicted"/>
<evidence type="ECO:0000256" key="1">
    <source>
        <dbReference type="SAM" id="MobiDB-lite"/>
    </source>
</evidence>
<organism evidence="3 4">
    <name type="scientific">Coniosporium apollinis</name>
    <dbReference type="NCBI Taxonomy" id="61459"/>
    <lineage>
        <taxon>Eukaryota</taxon>
        <taxon>Fungi</taxon>
        <taxon>Dikarya</taxon>
        <taxon>Ascomycota</taxon>
        <taxon>Pezizomycotina</taxon>
        <taxon>Dothideomycetes</taxon>
        <taxon>Dothideomycetes incertae sedis</taxon>
        <taxon>Coniosporium</taxon>
    </lineage>
</organism>
<evidence type="ECO:0000313" key="4">
    <source>
        <dbReference type="Proteomes" id="UP001172684"/>
    </source>
</evidence>
<feature type="compositionally biased region" description="Basic and acidic residues" evidence="1">
    <location>
        <begin position="282"/>
        <end position="292"/>
    </location>
</feature>
<dbReference type="PANTHER" id="PTHR45818">
    <property type="entry name" value="PROTEIN VAV"/>
    <property type="match status" value="1"/>
</dbReference>
<evidence type="ECO:0000313" key="3">
    <source>
        <dbReference type="EMBL" id="KAJ9668350.1"/>
    </source>
</evidence>
<comment type="caution">
    <text evidence="3">The sequence shown here is derived from an EMBL/GenBank/DDBJ whole genome shotgun (WGS) entry which is preliminary data.</text>
</comment>
<dbReference type="Pfam" id="PF00621">
    <property type="entry name" value="RhoGEF"/>
    <property type="match status" value="1"/>
</dbReference>
<dbReference type="PANTHER" id="PTHR45818:SF3">
    <property type="entry name" value="PROTEIN VAV"/>
    <property type="match status" value="1"/>
</dbReference>
<protein>
    <recommendedName>
        <fullName evidence="2">DH domain-containing protein</fullName>
    </recommendedName>
</protein>
<accession>A0ABQ9P453</accession>
<dbReference type="InterPro" id="IPR035899">
    <property type="entry name" value="DBL_dom_sf"/>
</dbReference>
<dbReference type="Proteomes" id="UP001172684">
    <property type="component" value="Unassembled WGS sequence"/>
</dbReference>
<sequence length="614" mass="68523">MVFVLSLPPQSPLKRSFSETPYLRSASPLSDASGGTVRQHASCSISATSLSSLLANAAPKADENALPSPTAYSLRNLANELWAAPTCRRVSSHIPRKTSWGTDIPPPPRPRSQGAFYLEVEAGPLQTVDLNGDSTPLPTFANDYGYDALSVYEVPLETFPEGSIRTLSSLSTNMEVAEAEDGGNETSAGDSHAFPFKRWISTLRRRNLQRRKGLKTRNERWPLDSPDSEQANNHNHEPAPEHQTAHRKSLSDGSSLAFITKVKSATITLASNSIAPLSRKGTRVEKLRRENRSSGFSDPRGSLDSARSQLEPIIDENAWHRSVQRRKTLEEIIASEEGYIGDMKALMDVSFTLLGSASTLSLQAQKSIHQNIAEIVQLHEDILGELYKVVPNAEYTQNSTIHLPVVSRPKHLRWHSVNIAPSRAPMAKLTRKLRLSLDLDRHTEECPIGVSAGAKTAADVAKVFTKFMKRFFAYEEYGSQYQTMLQDAENTSKTTSAWLTYERGMEALANSLASVNGRDCSGKKSLTYRDLLMKPIQRITRYHLLFERLCKDTPVCDDPISHAELERVWLRLKETATRVNDAQDDLKTRKLVETTWLLQDRLVFENQASLRDVQ</sequence>
<dbReference type="SMART" id="SM00325">
    <property type="entry name" value="RhoGEF"/>
    <property type="match status" value="1"/>
</dbReference>
<keyword evidence="4" id="KW-1185">Reference proteome</keyword>
<feature type="domain" description="DH" evidence="2">
    <location>
        <begin position="324"/>
        <end position="582"/>
    </location>
</feature>
<dbReference type="EMBL" id="JAPDRL010000007">
    <property type="protein sequence ID" value="KAJ9668350.1"/>
    <property type="molecule type" value="Genomic_DNA"/>
</dbReference>
<reference evidence="3" key="1">
    <citation type="submission" date="2022-10" db="EMBL/GenBank/DDBJ databases">
        <title>Culturing micro-colonial fungi from biological soil crusts in the Mojave desert and describing Neophaeococcomyces mojavensis, and introducing the new genera and species Taxawa tesnikishii.</title>
        <authorList>
            <person name="Kurbessoian T."/>
            <person name="Stajich J.E."/>
        </authorList>
    </citation>
    <scope>NUCLEOTIDE SEQUENCE</scope>
    <source>
        <strain evidence="3">TK_1</strain>
    </source>
</reference>